<feature type="compositionally biased region" description="Low complexity" evidence="14">
    <location>
        <begin position="215"/>
        <end position="228"/>
    </location>
</feature>
<dbReference type="GO" id="GO:0006289">
    <property type="term" value="P:nucleotide-excision repair"/>
    <property type="evidence" value="ECO:0007669"/>
    <property type="project" value="InterPro"/>
</dbReference>
<evidence type="ECO:0000256" key="6">
    <source>
        <dbReference type="ARBA" id="ARBA00022759"/>
    </source>
</evidence>
<feature type="coiled-coil region" evidence="13">
    <location>
        <begin position="988"/>
        <end position="1015"/>
    </location>
</feature>
<dbReference type="PANTHER" id="PTHR16171">
    <property type="entry name" value="DNA REPAIR PROTEIN COMPLEMENTING XP-G CELLS-RELATED"/>
    <property type="match status" value="1"/>
</dbReference>
<name>A0AAW1SWJ9_9CHLO</name>
<dbReference type="PANTHER" id="PTHR16171:SF7">
    <property type="entry name" value="DNA REPAIR PROTEIN RAD2"/>
    <property type="match status" value="1"/>
</dbReference>
<dbReference type="InterPro" id="IPR008918">
    <property type="entry name" value="HhH2"/>
</dbReference>
<evidence type="ECO:0000256" key="11">
    <source>
        <dbReference type="ARBA" id="ARBA00023242"/>
    </source>
</evidence>
<dbReference type="InterPro" id="IPR006084">
    <property type="entry name" value="XPG/Rad2"/>
</dbReference>
<keyword evidence="5" id="KW-0479">Metal-binding</keyword>
<gene>
    <name evidence="17" type="ORF">WJX84_011927</name>
</gene>
<proteinExistence type="inferred from homology"/>
<dbReference type="FunFam" id="1.10.150.20:FF:000030">
    <property type="entry name" value="Flap endonuclease GEN-like 1"/>
    <property type="match status" value="1"/>
</dbReference>
<feature type="compositionally biased region" description="Basic residues" evidence="14">
    <location>
        <begin position="1315"/>
        <end position="1324"/>
    </location>
</feature>
<comment type="similarity">
    <text evidence="3">Belongs to the XPG/RAD2 endonuclease family. XPG subfamily.</text>
</comment>
<dbReference type="Proteomes" id="UP001485043">
    <property type="component" value="Unassembled WGS sequence"/>
</dbReference>
<evidence type="ECO:0000256" key="1">
    <source>
        <dbReference type="ARBA" id="ARBA00001946"/>
    </source>
</evidence>
<evidence type="ECO:0000256" key="14">
    <source>
        <dbReference type="SAM" id="MobiDB-lite"/>
    </source>
</evidence>
<feature type="compositionally biased region" description="Low complexity" evidence="14">
    <location>
        <begin position="396"/>
        <end position="411"/>
    </location>
</feature>
<feature type="compositionally biased region" description="Acidic residues" evidence="14">
    <location>
        <begin position="272"/>
        <end position="301"/>
    </location>
</feature>
<feature type="compositionally biased region" description="Polar residues" evidence="14">
    <location>
        <begin position="888"/>
        <end position="898"/>
    </location>
</feature>
<keyword evidence="10" id="KW-0234">DNA repair</keyword>
<keyword evidence="18" id="KW-1185">Reference proteome</keyword>
<dbReference type="GO" id="GO:0048256">
    <property type="term" value="F:flap endonuclease activity"/>
    <property type="evidence" value="ECO:0007669"/>
    <property type="project" value="UniProtKB-ARBA"/>
</dbReference>
<dbReference type="Pfam" id="PF00752">
    <property type="entry name" value="XPG_N"/>
    <property type="match status" value="1"/>
</dbReference>
<evidence type="ECO:0000256" key="10">
    <source>
        <dbReference type="ARBA" id="ARBA00023204"/>
    </source>
</evidence>
<dbReference type="SMART" id="SM00279">
    <property type="entry name" value="HhH2"/>
    <property type="match status" value="1"/>
</dbReference>
<dbReference type="SMART" id="SM00485">
    <property type="entry name" value="XPGN"/>
    <property type="match status" value="1"/>
</dbReference>
<keyword evidence="13" id="KW-0175">Coiled coil</keyword>
<feature type="region of interest" description="Disordered" evidence="14">
    <location>
        <begin position="145"/>
        <end position="234"/>
    </location>
</feature>
<dbReference type="PRINTS" id="PR00853">
    <property type="entry name" value="XPGRADSUPER"/>
</dbReference>
<reference evidence="17 18" key="1">
    <citation type="journal article" date="2024" name="Nat. Commun.">
        <title>Phylogenomics reveals the evolutionary origins of lichenization in chlorophyte algae.</title>
        <authorList>
            <person name="Puginier C."/>
            <person name="Libourel C."/>
            <person name="Otte J."/>
            <person name="Skaloud P."/>
            <person name="Haon M."/>
            <person name="Grisel S."/>
            <person name="Petersen M."/>
            <person name="Berrin J.G."/>
            <person name="Delaux P.M."/>
            <person name="Dal Grande F."/>
            <person name="Keller J."/>
        </authorList>
    </citation>
    <scope>NUCLEOTIDE SEQUENCE [LARGE SCALE GENOMIC DNA]</scope>
    <source>
        <strain evidence="17 18">SAG 2523</strain>
    </source>
</reference>
<dbReference type="GO" id="GO:0003697">
    <property type="term" value="F:single-stranded DNA binding"/>
    <property type="evidence" value="ECO:0007669"/>
    <property type="project" value="InterPro"/>
</dbReference>
<feature type="region of interest" description="Disordered" evidence="14">
    <location>
        <begin position="576"/>
        <end position="760"/>
    </location>
</feature>
<keyword evidence="7" id="KW-0227">DNA damage</keyword>
<evidence type="ECO:0000256" key="2">
    <source>
        <dbReference type="ARBA" id="ARBA00004123"/>
    </source>
</evidence>
<accession>A0AAW1SWJ9</accession>
<dbReference type="InterPro" id="IPR036279">
    <property type="entry name" value="5-3_exonuclease_C_sf"/>
</dbReference>
<comment type="similarity">
    <text evidence="12">Belongs to the XPG/RAD2 endonuclease family. GEN subfamily.</text>
</comment>
<dbReference type="EMBL" id="JALJOV010000764">
    <property type="protein sequence ID" value="KAK9861413.1"/>
    <property type="molecule type" value="Genomic_DNA"/>
</dbReference>
<dbReference type="SMART" id="SM00484">
    <property type="entry name" value="XPGI"/>
    <property type="match status" value="1"/>
</dbReference>
<evidence type="ECO:0000256" key="13">
    <source>
        <dbReference type="SAM" id="Coils"/>
    </source>
</evidence>
<dbReference type="PROSITE" id="PS00842">
    <property type="entry name" value="XPG_2"/>
    <property type="match status" value="1"/>
</dbReference>
<evidence type="ECO:0000259" key="16">
    <source>
        <dbReference type="SMART" id="SM00485"/>
    </source>
</evidence>
<evidence type="ECO:0000256" key="12">
    <source>
        <dbReference type="ARBA" id="ARBA00038112"/>
    </source>
</evidence>
<dbReference type="GO" id="GO:0005634">
    <property type="term" value="C:nucleus"/>
    <property type="evidence" value="ECO:0007669"/>
    <property type="project" value="UniProtKB-SubCell"/>
</dbReference>
<feature type="domain" description="XPG-I" evidence="15">
    <location>
        <begin position="1032"/>
        <end position="1101"/>
    </location>
</feature>
<evidence type="ECO:0000256" key="4">
    <source>
        <dbReference type="ARBA" id="ARBA00022722"/>
    </source>
</evidence>
<evidence type="ECO:0000313" key="18">
    <source>
        <dbReference type="Proteomes" id="UP001485043"/>
    </source>
</evidence>
<feature type="compositionally biased region" description="Acidic residues" evidence="14">
    <location>
        <begin position="1479"/>
        <end position="1491"/>
    </location>
</feature>
<protein>
    <submittedName>
        <fullName evidence="17">Uncharacterized protein</fullName>
    </submittedName>
</protein>
<dbReference type="GO" id="GO:0046872">
    <property type="term" value="F:metal ion binding"/>
    <property type="evidence" value="ECO:0007669"/>
    <property type="project" value="UniProtKB-KW"/>
</dbReference>
<feature type="region of interest" description="Disordered" evidence="14">
    <location>
        <begin position="1298"/>
        <end position="1491"/>
    </location>
</feature>
<feature type="compositionally biased region" description="Acidic residues" evidence="14">
    <location>
        <begin position="1426"/>
        <end position="1437"/>
    </location>
</feature>
<keyword evidence="6" id="KW-0255">Endonuclease</keyword>
<feature type="region of interest" description="Disordered" evidence="14">
    <location>
        <begin position="782"/>
        <end position="857"/>
    </location>
</feature>
<feature type="domain" description="XPG N-terminal" evidence="16">
    <location>
        <begin position="1"/>
        <end position="98"/>
    </location>
</feature>
<dbReference type="InterPro" id="IPR006086">
    <property type="entry name" value="XPG-I_dom"/>
</dbReference>
<comment type="caution">
    <text evidence="17">The sequence shown here is derived from an EMBL/GenBank/DDBJ whole genome shotgun (WGS) entry which is preliminary data.</text>
</comment>
<keyword evidence="11" id="KW-0539">Nucleus</keyword>
<dbReference type="PRINTS" id="PR00066">
    <property type="entry name" value="XRODRMPGMNTG"/>
</dbReference>
<sequence>MGVQGLWSLLEPVGRRINIEALSNKKVAVDASIWLVQFIKAMRDDKGEMLRNAHLVGFFRRICRLLFHRIRPVFVFDGATPALKRRTTIARRRRREQQTAKLRKTAEKMLMAQLRKHALTQASKHGAEEVAPGLGAKETLEAVRAAMQQDTSGPDPLRPGGPDEDLAAFGSDLGDIHEEPAAQADEPSSNQPALEPAAGQPESAPPRKRQRLVKAGARARQEAPAAMPRPEDLDEDANIAAIMGAEMDAEYENDPQAELMEMSDGAAYEAEGGSEEEEEEEESDDEGEELMLPEGSTELDPEVLGTLPPSMQLEFMDKMRERMVSENREQFQARTGTPIDFSSFQMQQYLKASAFRRQMDKIKDAMNAKARAGEAGVQSRRIAAQSGREYILQQDAPAAPSAAPTTSSNPAGVLEISLDLPPGERDLGSLLASDEREAEVDEEEEDVEWETADGDEAGSQPSSRPSSAAKPLHWRERAAQRQKYWSLSHGFQFGRKLGDWGKDDQNEDVAAVAEAAEAEDEELQEAIRQSLISGGKPSHGAAVATRAKRLLAAGEQQEASGRGSVVADRLRHIIDMAGVESQEEPDDVEGANKQRGRRSSGGPGSSRLSVADSAQEGPRAELCPAIPPDSDATPAGVPQPTLRGRPIAPTNNTESSSGPPPDSAQAHQPHDHPSEAQADQVRSIQPVQLPAGHEQPTIKDDAGPSLDDFDFGGLAGMNVFKKRGGAASAAGLSGDAEAAGGRITTQSQPSGSRQMGRTDVAVSAAGSTLNLSRPVAMQQRIGTKMAAPAAAKGSQDAVMQDLSTEDQQPDGISAAAVADDSKQQDSDPPAGVATKVEQPDSNDGDPDPGAAKMAATADQADCINARVLSSSGMDSGGAAGLDAAADSQQRTAGSNHQLLETAAKPSPAEVGNDAKANPEGVFAEEAGMEPQQREGARGTAQGPSGVSGSSALNQNAQVMGDLQQEKEEEMDPNEGAVVAAGLEAAGPSLDMDEELRILEDEAKALQAEQNRQTRNADAPTNEMYGECMELLQMFGLPYIIAPMEAEAQCAWLDSNGLVDGVVTDDNDVFLFGGQHVYRNIFESRKYVEEYRTADVERELGMDRQQLIQLGLLLGSDYSEGVAGVGIVNAIEIVHAFQPVGGLAAFRNWVLTPDAELVAAVQAVHGSSTAAPSEAAEKTGDSEELARFKRNHRGVRRNWDVAPTFPSRAVEEAYMKARVDDAKDSFFFGRPDLQLLQRFCSDRFGWGQAEVDKLLLPVLKAYDERQNQMTMDGYLSFSQRFAKFKSKRLQKAVTGITGVSDPELNLGGLPEPVKKAATRGRKRKSAPAPIPEESALQIGGSESEVPDGDVAPSGAPEGSMQSMRDSMVPAASERGRGKSRTSGTAAPRAAKGQRGRGRASKPPARARGRGRRAGAHSTPASKRAGDTEDEAESGDSEDGLSAVPDTASGGQQRASRHAAKSKSHTQGPSNEAEGVLAELGSEDDGDVDWEDA</sequence>
<comment type="cofactor">
    <cofactor evidence="1">
        <name>Mg(2+)</name>
        <dbReference type="ChEBI" id="CHEBI:18420"/>
    </cofactor>
</comment>
<feature type="region of interest" description="Disordered" evidence="14">
    <location>
        <begin position="248"/>
        <end position="308"/>
    </location>
</feature>
<keyword evidence="9" id="KW-0460">Magnesium</keyword>
<organism evidence="17 18">
    <name type="scientific">Apatococcus fuscideae</name>
    <dbReference type="NCBI Taxonomy" id="2026836"/>
    <lineage>
        <taxon>Eukaryota</taxon>
        <taxon>Viridiplantae</taxon>
        <taxon>Chlorophyta</taxon>
        <taxon>core chlorophytes</taxon>
        <taxon>Trebouxiophyceae</taxon>
        <taxon>Chlorellales</taxon>
        <taxon>Chlorellaceae</taxon>
        <taxon>Apatococcus</taxon>
    </lineage>
</organism>
<feature type="compositionally biased region" description="Low complexity" evidence="14">
    <location>
        <begin position="725"/>
        <end position="741"/>
    </location>
</feature>
<evidence type="ECO:0000313" key="17">
    <source>
        <dbReference type="EMBL" id="KAK9861413.1"/>
    </source>
</evidence>
<keyword evidence="4" id="KW-0540">Nuclease</keyword>
<feature type="compositionally biased region" description="Polar residues" evidence="14">
    <location>
        <begin position="941"/>
        <end position="951"/>
    </location>
</feature>
<keyword evidence="8" id="KW-0378">Hydrolase</keyword>
<dbReference type="InterPro" id="IPR029060">
    <property type="entry name" value="PIN-like_dom_sf"/>
</dbReference>
<evidence type="ECO:0000256" key="9">
    <source>
        <dbReference type="ARBA" id="ARBA00022842"/>
    </source>
</evidence>
<evidence type="ECO:0000256" key="3">
    <source>
        <dbReference type="ARBA" id="ARBA00005283"/>
    </source>
</evidence>
<dbReference type="InterPro" id="IPR001044">
    <property type="entry name" value="XPG/Rad2_eukaryotes"/>
</dbReference>
<dbReference type="Pfam" id="PF00867">
    <property type="entry name" value="XPG_I"/>
    <property type="match status" value="1"/>
</dbReference>
<feature type="compositionally biased region" description="Basic residues" evidence="14">
    <location>
        <begin position="1390"/>
        <end position="1413"/>
    </location>
</feature>
<dbReference type="InterPro" id="IPR019974">
    <property type="entry name" value="XPG_CS"/>
</dbReference>
<feature type="compositionally biased region" description="Polar residues" evidence="14">
    <location>
        <begin position="743"/>
        <end position="755"/>
    </location>
</feature>
<dbReference type="CDD" id="cd09868">
    <property type="entry name" value="PIN_XPG_RAD2"/>
    <property type="match status" value="2"/>
</dbReference>
<feature type="compositionally biased region" description="Acidic residues" evidence="14">
    <location>
        <begin position="436"/>
        <end position="456"/>
    </location>
</feature>
<feature type="region of interest" description="Disordered" evidence="14">
    <location>
        <begin position="394"/>
        <end position="475"/>
    </location>
</feature>
<dbReference type="Gene3D" id="1.10.150.20">
    <property type="entry name" value="5' to 3' exonuclease, C-terminal subdomain"/>
    <property type="match status" value="1"/>
</dbReference>
<dbReference type="SUPFAM" id="SSF88723">
    <property type="entry name" value="PIN domain-like"/>
    <property type="match status" value="1"/>
</dbReference>
<evidence type="ECO:0000259" key="15">
    <source>
        <dbReference type="SMART" id="SM00484"/>
    </source>
</evidence>
<evidence type="ECO:0000256" key="8">
    <source>
        <dbReference type="ARBA" id="ARBA00022801"/>
    </source>
</evidence>
<dbReference type="InterPro" id="IPR006085">
    <property type="entry name" value="XPG_DNA_repair_N"/>
</dbReference>
<dbReference type="SUPFAM" id="SSF47807">
    <property type="entry name" value="5' to 3' exonuclease, C-terminal subdomain"/>
    <property type="match status" value="1"/>
</dbReference>
<evidence type="ECO:0000256" key="5">
    <source>
        <dbReference type="ARBA" id="ARBA00022723"/>
    </source>
</evidence>
<evidence type="ECO:0000256" key="7">
    <source>
        <dbReference type="ARBA" id="ARBA00022763"/>
    </source>
</evidence>
<feature type="region of interest" description="Disordered" evidence="14">
    <location>
        <begin position="869"/>
        <end position="951"/>
    </location>
</feature>
<comment type="subcellular location">
    <subcellularLocation>
        <location evidence="2">Nucleus</location>
    </subcellularLocation>
</comment>
<dbReference type="PROSITE" id="PS00841">
    <property type="entry name" value="XPG_1"/>
    <property type="match status" value="1"/>
</dbReference>
<dbReference type="Gene3D" id="3.40.50.1010">
    <property type="entry name" value="5'-nuclease"/>
    <property type="match status" value="2"/>
</dbReference>
<feature type="compositionally biased region" description="Basic residues" evidence="14">
    <location>
        <begin position="1453"/>
        <end position="1462"/>
    </location>
</feature>